<protein>
    <submittedName>
        <fullName evidence="2">Uncharacterized protein</fullName>
    </submittedName>
</protein>
<organism evidence="2 3">
    <name type="scientific">Diplogelasinospora grovesii</name>
    <dbReference type="NCBI Taxonomy" id="303347"/>
    <lineage>
        <taxon>Eukaryota</taxon>
        <taxon>Fungi</taxon>
        <taxon>Dikarya</taxon>
        <taxon>Ascomycota</taxon>
        <taxon>Pezizomycotina</taxon>
        <taxon>Sordariomycetes</taxon>
        <taxon>Sordariomycetidae</taxon>
        <taxon>Sordariales</taxon>
        <taxon>Diplogelasinosporaceae</taxon>
        <taxon>Diplogelasinospora</taxon>
    </lineage>
</organism>
<name>A0AAN6N2T1_9PEZI</name>
<dbReference type="AlphaFoldDB" id="A0AAN6N2T1"/>
<keyword evidence="1" id="KW-0812">Transmembrane</keyword>
<proteinExistence type="predicted"/>
<keyword evidence="1" id="KW-0472">Membrane</keyword>
<comment type="caution">
    <text evidence="2">The sequence shown here is derived from an EMBL/GenBank/DDBJ whole genome shotgun (WGS) entry which is preliminary data.</text>
</comment>
<accession>A0AAN6N2T1</accession>
<evidence type="ECO:0000313" key="3">
    <source>
        <dbReference type="Proteomes" id="UP001303473"/>
    </source>
</evidence>
<sequence length="147" mass="15495">MRRSLPSAGPRRRSPKCLATTVITMRTESNIVEAGGPIAAGAIGIIAVGLCLILLLLVKHVKGRKFRVPDEESLPLDSKRGFISVPQTSRSIGLECGTPAACLRAAGAWGVSASSASWLALRNGRAYVFVGRNSAPTHNSPSVFIET</sequence>
<keyword evidence="3" id="KW-1185">Reference proteome</keyword>
<evidence type="ECO:0000256" key="1">
    <source>
        <dbReference type="SAM" id="Phobius"/>
    </source>
</evidence>
<dbReference type="Proteomes" id="UP001303473">
    <property type="component" value="Unassembled WGS sequence"/>
</dbReference>
<keyword evidence="1" id="KW-1133">Transmembrane helix</keyword>
<feature type="transmembrane region" description="Helical" evidence="1">
    <location>
        <begin position="39"/>
        <end position="58"/>
    </location>
</feature>
<reference evidence="3" key="1">
    <citation type="journal article" date="2023" name="Mol. Phylogenet. Evol.">
        <title>Genome-scale phylogeny and comparative genomics of the fungal order Sordariales.</title>
        <authorList>
            <person name="Hensen N."/>
            <person name="Bonometti L."/>
            <person name="Westerberg I."/>
            <person name="Brannstrom I.O."/>
            <person name="Guillou S."/>
            <person name="Cros-Aarteil S."/>
            <person name="Calhoun S."/>
            <person name="Haridas S."/>
            <person name="Kuo A."/>
            <person name="Mondo S."/>
            <person name="Pangilinan J."/>
            <person name="Riley R."/>
            <person name="LaButti K."/>
            <person name="Andreopoulos B."/>
            <person name="Lipzen A."/>
            <person name="Chen C."/>
            <person name="Yan M."/>
            <person name="Daum C."/>
            <person name="Ng V."/>
            <person name="Clum A."/>
            <person name="Steindorff A."/>
            <person name="Ohm R.A."/>
            <person name="Martin F."/>
            <person name="Silar P."/>
            <person name="Natvig D.O."/>
            <person name="Lalanne C."/>
            <person name="Gautier V."/>
            <person name="Ament-Velasquez S.L."/>
            <person name="Kruys A."/>
            <person name="Hutchinson M.I."/>
            <person name="Powell A.J."/>
            <person name="Barry K."/>
            <person name="Miller A.N."/>
            <person name="Grigoriev I.V."/>
            <person name="Debuchy R."/>
            <person name="Gladieux P."/>
            <person name="Hiltunen Thoren M."/>
            <person name="Johannesson H."/>
        </authorList>
    </citation>
    <scope>NUCLEOTIDE SEQUENCE [LARGE SCALE GENOMIC DNA]</scope>
    <source>
        <strain evidence="3">CBS 340.73</strain>
    </source>
</reference>
<dbReference type="EMBL" id="MU853836">
    <property type="protein sequence ID" value="KAK3938140.1"/>
    <property type="molecule type" value="Genomic_DNA"/>
</dbReference>
<gene>
    <name evidence="2" type="ORF">QBC46DRAFT_451407</name>
</gene>
<evidence type="ECO:0000313" key="2">
    <source>
        <dbReference type="EMBL" id="KAK3938140.1"/>
    </source>
</evidence>